<dbReference type="GeneID" id="2700170"/>
<dbReference type="Proteomes" id="UP000168164">
    <property type="component" value="Segment"/>
</dbReference>
<proteinExistence type="predicted"/>
<protein>
    <submittedName>
        <fullName evidence="1">Uncharacterized protein CNPV164</fullName>
    </submittedName>
</protein>
<dbReference type="EMBL" id="AY318871">
    <property type="protein sequence ID" value="AAR83509.1"/>
    <property type="molecule type" value="Genomic_DNA"/>
</dbReference>
<keyword evidence="2" id="KW-1185">Reference proteome</keyword>
<reference evidence="1 2" key="1">
    <citation type="journal article" date="2004" name="J. Virol.">
        <title>The genome of canarypox virus.</title>
        <authorList>
            <person name="Tulman E.R."/>
            <person name="Afonso C.L."/>
            <person name="Lu Z."/>
            <person name="Zsak L."/>
            <person name="Kutish G.F."/>
            <person name="Rock D.L."/>
        </authorList>
    </citation>
    <scope>NUCLEOTIDE SEQUENCE [LARGE SCALE GENOMIC DNA]</scope>
    <source>
        <strain evidence="1">ATCC VR-111</strain>
    </source>
</reference>
<organismHost>
    <name type="scientific">Serinus</name>
    <dbReference type="NCBI Taxonomy" id="9134"/>
</organismHost>
<name>Q6VZI4_CNPV</name>
<evidence type="ECO:0000313" key="2">
    <source>
        <dbReference type="Proteomes" id="UP000168164"/>
    </source>
</evidence>
<gene>
    <name evidence="1" type="primary">CNPV164</name>
</gene>
<dbReference type="RefSeq" id="NP_955186.1">
    <property type="nucleotide sequence ID" value="NC_005309.1"/>
</dbReference>
<organism evidence="1 2">
    <name type="scientific">Canarypox virus</name>
    <name type="common">CNPV</name>
    <dbReference type="NCBI Taxonomy" id="44088"/>
    <lineage>
        <taxon>Viruses</taxon>
        <taxon>Varidnaviria</taxon>
        <taxon>Bamfordvirae</taxon>
        <taxon>Nucleocytoviricota</taxon>
        <taxon>Pokkesviricetes</taxon>
        <taxon>Chitovirales</taxon>
        <taxon>Poxviridae</taxon>
        <taxon>Chordopoxvirinae</taxon>
        <taxon>Avipoxvirus</taxon>
        <taxon>Avipoxvirus canarypox</taxon>
    </lineage>
</organism>
<accession>Q6VZI4</accession>
<dbReference type="KEGG" id="vg:2700170"/>
<evidence type="ECO:0000313" key="1">
    <source>
        <dbReference type="EMBL" id="AAR83509.1"/>
    </source>
</evidence>
<sequence>MMLNPPQVEASAHCVRLLYALKGSLLLDMAGNGILIALTFPIRKKVVFKHNNSYDSNPCSPSRRFKLRALFLLSLLGLKLRDLYRKRFISIH</sequence>